<feature type="region of interest" description="Disordered" evidence="1">
    <location>
        <begin position="1"/>
        <end position="26"/>
    </location>
</feature>
<dbReference type="EMBL" id="KZ345485">
    <property type="protein sequence ID" value="PIO73288.1"/>
    <property type="molecule type" value="Genomic_DNA"/>
</dbReference>
<protein>
    <submittedName>
        <fullName evidence="2">Uncharacterized protein</fullName>
    </submittedName>
</protein>
<feature type="compositionally biased region" description="Basic and acidic residues" evidence="1">
    <location>
        <begin position="494"/>
        <end position="516"/>
    </location>
</feature>
<sequence>MPTDNTISFLTSDQAMPPAQPTASCAHKRKAAVPHRRDELVAQTAQSLIVPNGVLLDLESDAVANSASGTGDMFTESAPPPLDVGPSHSPPPPEVTHSSKSRSLDEGEIVSEESLHGRTERSGSLGKIVARPDDHEINTGRDHSPVPRSDSRRSSVDSGRGRRDERKMADRLKDFGRNPPKSDHRSRKSTTDRTELKDAVIFESGNVPKVHTPLTTGSRTSRERTRGFSSLFEEGHSNPSSRDSSPHREKLSRKEEERRRREKEMEKERQRDKERLKRQRRDRHRDGEHPSRHSPDRKLEKKTHHAGDEDKPRDAREKEKKREQVEERRVVDEAEKRKAEEKSRREMVKKKKEEELEARRQAELQRPRRDEEKAQRHEEGSHVGQEDTRKESEEARREANSEASDGQETARSAGHSDQASGSSDDDNASSVDVAQPVRNDEEMPCGRKESRSQDQKTRNLKNEPKKSSEISNRHPTERDGPPESEDDVAPVSESEERKKKSREETRPSKGSGESRKASALATSTADPCTASRGAEKDYGKAPRAWNDDE</sequence>
<feature type="compositionally biased region" description="Polar residues" evidence="1">
    <location>
        <begin position="1"/>
        <end position="14"/>
    </location>
</feature>
<feature type="compositionally biased region" description="Low complexity" evidence="1">
    <location>
        <begin position="412"/>
        <end position="435"/>
    </location>
</feature>
<accession>A0A2G9USN6</accession>
<gene>
    <name evidence="2" type="ORF">TELCIR_04749</name>
</gene>
<organism evidence="2 3">
    <name type="scientific">Teladorsagia circumcincta</name>
    <name type="common">Brown stomach worm</name>
    <name type="synonym">Ostertagia circumcincta</name>
    <dbReference type="NCBI Taxonomy" id="45464"/>
    <lineage>
        <taxon>Eukaryota</taxon>
        <taxon>Metazoa</taxon>
        <taxon>Ecdysozoa</taxon>
        <taxon>Nematoda</taxon>
        <taxon>Chromadorea</taxon>
        <taxon>Rhabditida</taxon>
        <taxon>Rhabditina</taxon>
        <taxon>Rhabditomorpha</taxon>
        <taxon>Strongyloidea</taxon>
        <taxon>Trichostrongylidae</taxon>
        <taxon>Teladorsagia</taxon>
    </lineage>
</organism>
<dbReference type="Proteomes" id="UP000230423">
    <property type="component" value="Unassembled WGS sequence"/>
</dbReference>
<proteinExistence type="predicted"/>
<feature type="compositionally biased region" description="Basic and acidic residues" evidence="1">
    <location>
        <begin position="244"/>
        <end position="275"/>
    </location>
</feature>
<dbReference type="AlphaFoldDB" id="A0A2G9USN6"/>
<name>A0A2G9USN6_TELCI</name>
<feature type="compositionally biased region" description="Basic and acidic residues" evidence="1">
    <location>
        <begin position="438"/>
        <end position="481"/>
    </location>
</feature>
<reference evidence="2 3" key="1">
    <citation type="submission" date="2015-09" db="EMBL/GenBank/DDBJ databases">
        <title>Draft genome of the parasitic nematode Teladorsagia circumcincta isolate WARC Sus (inbred).</title>
        <authorList>
            <person name="Mitreva M."/>
        </authorList>
    </citation>
    <scope>NUCLEOTIDE SEQUENCE [LARGE SCALE GENOMIC DNA]</scope>
    <source>
        <strain evidence="2 3">S</strain>
    </source>
</reference>
<feature type="region of interest" description="Disordered" evidence="1">
    <location>
        <begin position="65"/>
        <end position="549"/>
    </location>
</feature>
<keyword evidence="3" id="KW-1185">Reference proteome</keyword>
<feature type="compositionally biased region" description="Basic and acidic residues" evidence="1">
    <location>
        <begin position="130"/>
        <end position="200"/>
    </location>
</feature>
<evidence type="ECO:0000313" key="3">
    <source>
        <dbReference type="Proteomes" id="UP000230423"/>
    </source>
</evidence>
<dbReference type="OrthoDB" id="5877880at2759"/>
<evidence type="ECO:0000256" key="1">
    <source>
        <dbReference type="SAM" id="MobiDB-lite"/>
    </source>
</evidence>
<feature type="compositionally biased region" description="Basic and acidic residues" evidence="1">
    <location>
        <begin position="284"/>
        <end position="400"/>
    </location>
</feature>
<evidence type="ECO:0000313" key="2">
    <source>
        <dbReference type="EMBL" id="PIO73288.1"/>
    </source>
</evidence>
<feature type="compositionally biased region" description="Pro residues" evidence="1">
    <location>
        <begin position="78"/>
        <end position="94"/>
    </location>
</feature>